<keyword evidence="2" id="KW-1185">Reference proteome</keyword>
<reference evidence="1 2" key="1">
    <citation type="submission" date="2023-03" db="EMBL/GenBank/DDBJ databases">
        <title>Bacillus Genome Sequencing.</title>
        <authorList>
            <person name="Dunlap C."/>
        </authorList>
    </citation>
    <scope>NUCLEOTIDE SEQUENCE [LARGE SCALE GENOMIC DNA]</scope>
    <source>
        <strain evidence="1 2">B-59205</strain>
    </source>
</reference>
<dbReference type="AlphaFoldDB" id="A0AAW9NUY1"/>
<dbReference type="Proteomes" id="UP001344888">
    <property type="component" value="Unassembled WGS sequence"/>
</dbReference>
<dbReference type="Gene3D" id="1.50.10.10">
    <property type="match status" value="1"/>
</dbReference>
<dbReference type="GO" id="GO:0005975">
    <property type="term" value="P:carbohydrate metabolic process"/>
    <property type="evidence" value="ECO:0007669"/>
    <property type="project" value="InterPro"/>
</dbReference>
<sequence>MNCSLVLTIFLLTSCAVPQKIENKPPLSSTEQFVVEQLMTEEHLLQTDLQQQKDVFLSESVGLWLTYLGKKGDIGRFQEQVEVLEKYFIKNQFIIWRIDGQQASTVNAFIDDLRIIHALLEAGEQWEMPQYIRLAKKLGEPLVQQGMREGIFVDFVDIYSFEKANTITLSYIMPEALNKMVQYDILSEQQMQQQVNVLQNATPTSSGFYPKSYDVVTKKYAYDQELHMIDQLYTAFNKLQLGESTEMFTTWLLQLYERDGRIYGRYDAETNLPSVTFDSPAVYALATSYMLGLGNEEMAKRFFEQMNALKNNEETGYIDVKTSATHVFDNLMPLVTEREMDYANNDKGN</sequence>
<name>A0AAW9NUY1_9BACL</name>
<dbReference type="InterPro" id="IPR012341">
    <property type="entry name" value="6hp_glycosidase-like_sf"/>
</dbReference>
<dbReference type="InterPro" id="IPR008928">
    <property type="entry name" value="6-hairpin_glycosidase_sf"/>
</dbReference>
<accession>A0AAW9NUY1</accession>
<protein>
    <submittedName>
        <fullName evidence="1">Uncharacterized protein</fullName>
    </submittedName>
</protein>
<proteinExistence type="predicted"/>
<comment type="caution">
    <text evidence="1">The sequence shown here is derived from an EMBL/GenBank/DDBJ whole genome shotgun (WGS) entry which is preliminary data.</text>
</comment>
<evidence type="ECO:0000313" key="1">
    <source>
        <dbReference type="EMBL" id="MEC1178691.1"/>
    </source>
</evidence>
<organism evidence="1 2">
    <name type="scientific">Metasolibacillus meyeri</name>
    <dbReference type="NCBI Taxonomy" id="1071052"/>
    <lineage>
        <taxon>Bacteria</taxon>
        <taxon>Bacillati</taxon>
        <taxon>Bacillota</taxon>
        <taxon>Bacilli</taxon>
        <taxon>Bacillales</taxon>
        <taxon>Caryophanaceae</taxon>
        <taxon>Metasolibacillus</taxon>
    </lineage>
</organism>
<dbReference type="EMBL" id="JARSFG010000012">
    <property type="protein sequence ID" value="MEC1178691.1"/>
    <property type="molecule type" value="Genomic_DNA"/>
</dbReference>
<evidence type="ECO:0000313" key="2">
    <source>
        <dbReference type="Proteomes" id="UP001344888"/>
    </source>
</evidence>
<dbReference type="SUPFAM" id="SSF48208">
    <property type="entry name" value="Six-hairpin glycosidases"/>
    <property type="match status" value="1"/>
</dbReference>
<gene>
    <name evidence="1" type="ORF">P9B03_09375</name>
</gene>
<dbReference type="RefSeq" id="WP_326123168.1">
    <property type="nucleotide sequence ID" value="NZ_JARSFG010000012.1"/>
</dbReference>